<dbReference type="Proteomes" id="UP001153269">
    <property type="component" value="Unassembled WGS sequence"/>
</dbReference>
<name>A0A9N7YYW6_PLEPL</name>
<dbReference type="AlphaFoldDB" id="A0A9N7YYW6"/>
<sequence length="147" mass="16188">MSYFPGAHFQLSATAEKHASSNNRAQADTRHKKRKHPLGPSLPFHKTHKKGSWVLVRCLEPAWGWAAGESDPDTALMTSYLSWMPVVVVVVVVWFESRDVGATTPHPSGRTLTTCKSTFRDMMLSLRPSSRRSSAAHHVPSPPGSVS</sequence>
<comment type="caution">
    <text evidence="2">The sequence shown here is derived from an EMBL/GenBank/DDBJ whole genome shotgun (WGS) entry which is preliminary data.</text>
</comment>
<proteinExistence type="predicted"/>
<feature type="region of interest" description="Disordered" evidence="1">
    <location>
        <begin position="14"/>
        <end position="43"/>
    </location>
</feature>
<evidence type="ECO:0000256" key="1">
    <source>
        <dbReference type="SAM" id="MobiDB-lite"/>
    </source>
</evidence>
<keyword evidence="3" id="KW-1185">Reference proteome</keyword>
<evidence type="ECO:0000313" key="3">
    <source>
        <dbReference type="Proteomes" id="UP001153269"/>
    </source>
</evidence>
<protein>
    <submittedName>
        <fullName evidence="2">Uncharacterized protein</fullName>
    </submittedName>
</protein>
<accession>A0A9N7YYW6</accession>
<feature type="region of interest" description="Disordered" evidence="1">
    <location>
        <begin position="128"/>
        <end position="147"/>
    </location>
</feature>
<feature type="compositionally biased region" description="Low complexity" evidence="1">
    <location>
        <begin position="128"/>
        <end position="139"/>
    </location>
</feature>
<gene>
    <name evidence="2" type="ORF">PLEPLA_LOCUS31340</name>
</gene>
<reference evidence="2" key="1">
    <citation type="submission" date="2020-03" db="EMBL/GenBank/DDBJ databases">
        <authorList>
            <person name="Weist P."/>
        </authorList>
    </citation>
    <scope>NUCLEOTIDE SEQUENCE</scope>
</reference>
<organism evidence="2 3">
    <name type="scientific">Pleuronectes platessa</name>
    <name type="common">European plaice</name>
    <dbReference type="NCBI Taxonomy" id="8262"/>
    <lineage>
        <taxon>Eukaryota</taxon>
        <taxon>Metazoa</taxon>
        <taxon>Chordata</taxon>
        <taxon>Craniata</taxon>
        <taxon>Vertebrata</taxon>
        <taxon>Euteleostomi</taxon>
        <taxon>Actinopterygii</taxon>
        <taxon>Neopterygii</taxon>
        <taxon>Teleostei</taxon>
        <taxon>Neoteleostei</taxon>
        <taxon>Acanthomorphata</taxon>
        <taxon>Carangaria</taxon>
        <taxon>Pleuronectiformes</taxon>
        <taxon>Pleuronectoidei</taxon>
        <taxon>Pleuronectidae</taxon>
        <taxon>Pleuronectes</taxon>
    </lineage>
</organism>
<evidence type="ECO:0000313" key="2">
    <source>
        <dbReference type="EMBL" id="CAB1443624.1"/>
    </source>
</evidence>
<dbReference type="EMBL" id="CADEAL010003135">
    <property type="protein sequence ID" value="CAB1443624.1"/>
    <property type="molecule type" value="Genomic_DNA"/>
</dbReference>